<dbReference type="SUPFAM" id="SSF64182">
    <property type="entry name" value="DHH phosphoesterases"/>
    <property type="match status" value="1"/>
</dbReference>
<evidence type="ECO:0000256" key="5">
    <source>
        <dbReference type="ARBA" id="ARBA00022839"/>
    </source>
</evidence>
<evidence type="ECO:0000256" key="1">
    <source>
        <dbReference type="ARBA" id="ARBA00005915"/>
    </source>
</evidence>
<dbReference type="EMBL" id="CP036290">
    <property type="protein sequence ID" value="QDU84345.1"/>
    <property type="molecule type" value="Genomic_DNA"/>
</dbReference>
<accession>A0A518CYT1</accession>
<evidence type="ECO:0000256" key="4">
    <source>
        <dbReference type="ARBA" id="ARBA00022801"/>
    </source>
</evidence>
<dbReference type="AlphaFoldDB" id="A0A518CYT1"/>
<keyword evidence="5 10" id="KW-0269">Exonuclease</keyword>
<dbReference type="PANTHER" id="PTHR30255">
    <property type="entry name" value="SINGLE-STRANDED-DNA-SPECIFIC EXONUCLEASE RECJ"/>
    <property type="match status" value="1"/>
</dbReference>
<feature type="domain" description="DDH" evidence="7">
    <location>
        <begin position="79"/>
        <end position="215"/>
    </location>
</feature>
<evidence type="ECO:0000256" key="2">
    <source>
        <dbReference type="ARBA" id="ARBA00019841"/>
    </source>
</evidence>
<dbReference type="Gene3D" id="2.40.50.460">
    <property type="match status" value="1"/>
</dbReference>
<keyword evidence="11" id="KW-1185">Reference proteome</keyword>
<dbReference type="InterPro" id="IPR004610">
    <property type="entry name" value="RecJ"/>
</dbReference>
<evidence type="ECO:0000259" key="7">
    <source>
        <dbReference type="Pfam" id="PF01368"/>
    </source>
</evidence>
<dbReference type="GO" id="GO:0006310">
    <property type="term" value="P:DNA recombination"/>
    <property type="evidence" value="ECO:0007669"/>
    <property type="project" value="InterPro"/>
</dbReference>
<feature type="coiled-coil region" evidence="6">
    <location>
        <begin position="316"/>
        <end position="343"/>
    </location>
</feature>
<proteinExistence type="inferred from homology"/>
<dbReference type="InterPro" id="IPR041122">
    <property type="entry name" value="RecJ_OB"/>
</dbReference>
<feature type="domain" description="RecJ OB" evidence="9">
    <location>
        <begin position="474"/>
        <end position="579"/>
    </location>
</feature>
<keyword evidence="6" id="KW-0175">Coiled coil</keyword>
<gene>
    <name evidence="10" type="primary">recJ</name>
    <name evidence="10" type="ORF">Pla163_14520</name>
</gene>
<dbReference type="GO" id="GO:0003676">
    <property type="term" value="F:nucleic acid binding"/>
    <property type="evidence" value="ECO:0007669"/>
    <property type="project" value="InterPro"/>
</dbReference>
<dbReference type="Pfam" id="PF01368">
    <property type="entry name" value="DHH"/>
    <property type="match status" value="1"/>
</dbReference>
<dbReference type="InterPro" id="IPR003156">
    <property type="entry name" value="DHHA1_dom"/>
</dbReference>
<comment type="similarity">
    <text evidence="1">Belongs to the RecJ family.</text>
</comment>
<dbReference type="Pfam" id="PF17768">
    <property type="entry name" value="RecJ_OB"/>
    <property type="match status" value="1"/>
</dbReference>
<evidence type="ECO:0000256" key="6">
    <source>
        <dbReference type="SAM" id="Coils"/>
    </source>
</evidence>
<keyword evidence="3" id="KW-0540">Nuclease</keyword>
<dbReference type="RefSeq" id="WP_419186410.1">
    <property type="nucleotide sequence ID" value="NZ_CP036290.1"/>
</dbReference>
<sequence length="592" mass="64031">MSRPWRISRPDASVRDRITRASNIHQVVAHLLVNRGHTDPGAIEPFLSCRADGLHEPMLMPGMREACDRLARAIQGGESILVHGDYDVDGVCGTALLTRLLRLVGARVAWHIPNRLVDGYSFGDHSVERAKLEKASICISVDNGTSAFETIAALKEIGVETIVTDHHEPPLPHPVWGALPPATAIVNPKLGDPPYPFSELCGTAVAFKLAWGLLQHLDGGERVRPAHKAFLESQMALAALATVCDVVPLVDENRLLVHWGLKALRHRPTAGLAALCAAAKLDGRTPTAEEVAFQIGPRINASGRLGAADRAVELLLTDDGNEARRLTAELEQLNHQRRAIEKDVTAAALVEAERFADPERYPVLVVSGAGWHQGVVGIVASRLVDRFGRPALVIGLTEENGVLSGRGSGRSVEGFDLLGAMHAAKDHFQRYGGHEQAAGCEVLGADVDAVREAICAAATEALAGRSLELGPLDIDLELPFGHMNETLMRQLQQLEPFGASNKKPVFVSQDVRLADEPRRVGGDGAHLSLQLRRGDHVLRAMAFGQGPRADELVPGTPIHVVYTPRWNTFRGRTNLEIEALDFRCGLDAPTFE</sequence>
<dbReference type="GO" id="GO:0006281">
    <property type="term" value="P:DNA repair"/>
    <property type="evidence" value="ECO:0007669"/>
    <property type="project" value="InterPro"/>
</dbReference>
<reference evidence="10 11" key="1">
    <citation type="submission" date="2019-02" db="EMBL/GenBank/DDBJ databases">
        <title>Deep-cultivation of Planctomycetes and their phenomic and genomic characterization uncovers novel biology.</title>
        <authorList>
            <person name="Wiegand S."/>
            <person name="Jogler M."/>
            <person name="Boedeker C."/>
            <person name="Pinto D."/>
            <person name="Vollmers J."/>
            <person name="Rivas-Marin E."/>
            <person name="Kohn T."/>
            <person name="Peeters S.H."/>
            <person name="Heuer A."/>
            <person name="Rast P."/>
            <person name="Oberbeckmann S."/>
            <person name="Bunk B."/>
            <person name="Jeske O."/>
            <person name="Meyerdierks A."/>
            <person name="Storesund J.E."/>
            <person name="Kallscheuer N."/>
            <person name="Luecker S."/>
            <person name="Lage O.M."/>
            <person name="Pohl T."/>
            <person name="Merkel B.J."/>
            <person name="Hornburger P."/>
            <person name="Mueller R.-W."/>
            <person name="Bruemmer F."/>
            <person name="Labrenz M."/>
            <person name="Spormann A.M."/>
            <person name="Op den Camp H."/>
            <person name="Overmann J."/>
            <person name="Amann R."/>
            <person name="Jetten M.S.M."/>
            <person name="Mascher T."/>
            <person name="Medema M.H."/>
            <person name="Devos D.P."/>
            <person name="Kaster A.-K."/>
            <person name="Ovreas L."/>
            <person name="Rohde M."/>
            <person name="Galperin M.Y."/>
            <person name="Jogler C."/>
        </authorList>
    </citation>
    <scope>NUCLEOTIDE SEQUENCE [LARGE SCALE GENOMIC DNA]</scope>
    <source>
        <strain evidence="10 11">Pla163</strain>
    </source>
</reference>
<dbReference type="NCBIfam" id="TIGR00644">
    <property type="entry name" value="recJ"/>
    <property type="match status" value="1"/>
</dbReference>
<evidence type="ECO:0000256" key="3">
    <source>
        <dbReference type="ARBA" id="ARBA00022722"/>
    </source>
</evidence>
<dbReference type="InterPro" id="IPR051673">
    <property type="entry name" value="SSDNA_exonuclease_RecJ"/>
</dbReference>
<evidence type="ECO:0000313" key="10">
    <source>
        <dbReference type="EMBL" id="QDU84345.1"/>
    </source>
</evidence>
<organism evidence="10 11">
    <name type="scientific">Rohdeia mirabilis</name>
    <dbReference type="NCBI Taxonomy" id="2528008"/>
    <lineage>
        <taxon>Bacteria</taxon>
        <taxon>Pseudomonadati</taxon>
        <taxon>Planctomycetota</taxon>
        <taxon>Planctomycetia</taxon>
        <taxon>Planctomycetia incertae sedis</taxon>
        <taxon>Rohdeia</taxon>
    </lineage>
</organism>
<protein>
    <recommendedName>
        <fullName evidence="2">Single-stranded-DNA-specific exonuclease RecJ</fullName>
    </recommendedName>
</protein>
<feature type="domain" description="DHHA1" evidence="8">
    <location>
        <begin position="362"/>
        <end position="457"/>
    </location>
</feature>
<name>A0A518CYT1_9BACT</name>
<dbReference type="Pfam" id="PF02272">
    <property type="entry name" value="DHHA1"/>
    <property type="match status" value="1"/>
</dbReference>
<dbReference type="InterPro" id="IPR001667">
    <property type="entry name" value="DDH_dom"/>
</dbReference>
<evidence type="ECO:0000259" key="9">
    <source>
        <dbReference type="Pfam" id="PF17768"/>
    </source>
</evidence>
<dbReference type="InterPro" id="IPR038763">
    <property type="entry name" value="DHH_sf"/>
</dbReference>
<dbReference type="Proteomes" id="UP000319342">
    <property type="component" value="Chromosome"/>
</dbReference>
<dbReference type="GO" id="GO:0008409">
    <property type="term" value="F:5'-3' exonuclease activity"/>
    <property type="evidence" value="ECO:0007669"/>
    <property type="project" value="InterPro"/>
</dbReference>
<keyword evidence="4 10" id="KW-0378">Hydrolase</keyword>
<evidence type="ECO:0000259" key="8">
    <source>
        <dbReference type="Pfam" id="PF02272"/>
    </source>
</evidence>
<evidence type="ECO:0000313" key="11">
    <source>
        <dbReference type="Proteomes" id="UP000319342"/>
    </source>
</evidence>
<dbReference type="PANTHER" id="PTHR30255:SF2">
    <property type="entry name" value="SINGLE-STRANDED-DNA-SPECIFIC EXONUCLEASE RECJ"/>
    <property type="match status" value="1"/>
</dbReference>
<dbReference type="Gene3D" id="3.90.1640.30">
    <property type="match status" value="1"/>
</dbReference>